<dbReference type="HOGENOM" id="CLU_036604_13_5_9"/>
<dbReference type="PANTHER" id="PTHR18964">
    <property type="entry name" value="ROK (REPRESSOR, ORF, KINASE) FAMILY"/>
    <property type="match status" value="1"/>
</dbReference>
<keyword evidence="6" id="KW-1185">Reference proteome</keyword>
<keyword evidence="3" id="KW-0119">Carbohydrate metabolism</keyword>
<dbReference type="KEGG" id="hor:Hore_20690"/>
<dbReference type="InterPro" id="IPR011991">
    <property type="entry name" value="ArsR-like_HTH"/>
</dbReference>
<dbReference type="InterPro" id="IPR000600">
    <property type="entry name" value="ROK"/>
</dbReference>
<dbReference type="GO" id="GO:0003677">
    <property type="term" value="F:DNA binding"/>
    <property type="evidence" value="ECO:0007669"/>
    <property type="project" value="InterPro"/>
</dbReference>
<reference evidence="5 6" key="1">
    <citation type="journal article" date="2009" name="PLoS ONE">
        <title>Genome analysis of the anaerobic thermohalophilic bacterium Halothermothrix orenii.</title>
        <authorList>
            <person name="Mavromatis K."/>
            <person name="Ivanova N."/>
            <person name="Anderson I."/>
            <person name="Lykidis A."/>
            <person name="Hooper S.D."/>
            <person name="Sun H."/>
            <person name="Kunin V."/>
            <person name="Lapidus A."/>
            <person name="Hugenholtz P."/>
            <person name="Patel B."/>
            <person name="Kyrpides N.C."/>
        </authorList>
    </citation>
    <scope>NUCLEOTIDE SEQUENCE [LARGE SCALE GENOMIC DNA]</scope>
    <source>
        <strain evidence="6">H 168 / OCM 544 / DSM 9562</strain>
    </source>
</reference>
<evidence type="ECO:0000313" key="6">
    <source>
        <dbReference type="Proteomes" id="UP000000719"/>
    </source>
</evidence>
<dbReference type="SUPFAM" id="SSF46785">
    <property type="entry name" value="Winged helix' DNA-binding domain"/>
    <property type="match status" value="1"/>
</dbReference>
<dbReference type="GO" id="GO:0042732">
    <property type="term" value="P:D-xylose metabolic process"/>
    <property type="evidence" value="ECO:0007669"/>
    <property type="project" value="UniProtKB-KW"/>
</dbReference>
<dbReference type="PANTHER" id="PTHR18964:SF149">
    <property type="entry name" value="BIFUNCTIONAL UDP-N-ACETYLGLUCOSAMINE 2-EPIMERASE_N-ACETYLMANNOSAMINE KINASE"/>
    <property type="match status" value="1"/>
</dbReference>
<dbReference type="InterPro" id="IPR012318">
    <property type="entry name" value="HTH_CRP"/>
</dbReference>
<dbReference type="eggNOG" id="COG1940">
    <property type="taxonomic scope" value="Bacteria"/>
</dbReference>
<dbReference type="Proteomes" id="UP000000719">
    <property type="component" value="Chromosome"/>
</dbReference>
<keyword evidence="3" id="KW-0859">Xylose metabolism</keyword>
<dbReference type="Gene3D" id="3.30.420.40">
    <property type="match status" value="2"/>
</dbReference>
<evidence type="ECO:0000259" key="4">
    <source>
        <dbReference type="SMART" id="SM00419"/>
    </source>
</evidence>
<dbReference type="InterPro" id="IPR043129">
    <property type="entry name" value="ATPase_NBD"/>
</dbReference>
<dbReference type="Pfam" id="PF13412">
    <property type="entry name" value="HTH_24"/>
    <property type="match status" value="1"/>
</dbReference>
<sequence>MKKINQQTILELINNKGPISRAEIAEITGLTPATVSNIVKDLLKMDLVRETRQGESRGGRKPILLEVNPEGAYVIGLEWGIGEIKAVLLNLNKKVIKTIKKQVDSFKPEWFLKTTVTIFEEVTGYVENPDKVFGLGIGIHGLVDPDEGVSLYAPHFGWENIKIGKLLKQELQIPIMLDNDVRMMALAEKWEGRDNFIFINTGPGIGSAIVIKGELLYGRDFGAGEFGHMTIVEDGALCSCGNRGCIEALVSVNNLVREYNDSLPEHISFHDIKREWNLLIDLAREEKSRAYSIIEKAGVYLGKGIGNVVNLLNPEAVVIGGDFLLARDLIFPVIKEQVLETALKVPSRDLEITGTAFGEKVGAIGAGTRVLQEIFKLKKEEDK</sequence>
<dbReference type="Gene3D" id="1.10.10.10">
    <property type="entry name" value="Winged helix-like DNA-binding domain superfamily/Winged helix DNA-binding domain"/>
    <property type="match status" value="1"/>
</dbReference>
<dbReference type="Pfam" id="PF00480">
    <property type="entry name" value="ROK"/>
    <property type="match status" value="1"/>
</dbReference>
<evidence type="ECO:0000313" key="5">
    <source>
        <dbReference type="EMBL" id="ACL70814.1"/>
    </source>
</evidence>
<dbReference type="SMART" id="SM00419">
    <property type="entry name" value="HTH_CRP"/>
    <property type="match status" value="1"/>
</dbReference>
<comment type="similarity">
    <text evidence="2">Belongs to the ROK (NagC/XylR) family.</text>
</comment>
<protein>
    <submittedName>
        <fullName evidence="5">ROK family protein</fullName>
    </submittedName>
</protein>
<accession>B8CZW2</accession>
<evidence type="ECO:0000256" key="1">
    <source>
        <dbReference type="ARBA" id="ARBA00002486"/>
    </source>
</evidence>
<dbReference type="GO" id="GO:0006355">
    <property type="term" value="P:regulation of DNA-templated transcription"/>
    <property type="evidence" value="ECO:0007669"/>
    <property type="project" value="InterPro"/>
</dbReference>
<dbReference type="AlphaFoldDB" id="B8CZW2"/>
<organism evidence="5 6">
    <name type="scientific">Halothermothrix orenii (strain H 168 / OCM 544 / DSM 9562)</name>
    <dbReference type="NCBI Taxonomy" id="373903"/>
    <lineage>
        <taxon>Bacteria</taxon>
        <taxon>Bacillati</taxon>
        <taxon>Bacillota</taxon>
        <taxon>Clostridia</taxon>
        <taxon>Halanaerobiales</taxon>
        <taxon>Halothermotrichaceae</taxon>
        <taxon>Halothermothrix</taxon>
    </lineage>
</organism>
<dbReference type="OrthoDB" id="9796533at2"/>
<evidence type="ECO:0000256" key="2">
    <source>
        <dbReference type="ARBA" id="ARBA00006479"/>
    </source>
</evidence>
<dbReference type="STRING" id="373903.Hore_20690"/>
<dbReference type="InterPro" id="IPR036388">
    <property type="entry name" value="WH-like_DNA-bd_sf"/>
</dbReference>
<dbReference type="EMBL" id="CP001098">
    <property type="protein sequence ID" value="ACL70814.1"/>
    <property type="molecule type" value="Genomic_DNA"/>
</dbReference>
<feature type="domain" description="HTH crp-type" evidence="4">
    <location>
        <begin position="11"/>
        <end position="66"/>
    </location>
</feature>
<gene>
    <name evidence="5" type="ordered locus">Hore_20690</name>
</gene>
<comment type="function">
    <text evidence="1">Transcriptional repressor of xylose-utilizing enzymes.</text>
</comment>
<proteinExistence type="inferred from homology"/>
<name>B8CZW2_HALOH</name>
<evidence type="ECO:0000256" key="3">
    <source>
        <dbReference type="ARBA" id="ARBA00022629"/>
    </source>
</evidence>
<dbReference type="CDD" id="cd00090">
    <property type="entry name" value="HTH_ARSR"/>
    <property type="match status" value="1"/>
</dbReference>
<dbReference type="SUPFAM" id="SSF53067">
    <property type="entry name" value="Actin-like ATPase domain"/>
    <property type="match status" value="1"/>
</dbReference>
<dbReference type="InterPro" id="IPR036390">
    <property type="entry name" value="WH_DNA-bd_sf"/>
</dbReference>
<dbReference type="RefSeq" id="WP_015923783.1">
    <property type="nucleotide sequence ID" value="NC_011899.1"/>
</dbReference>